<dbReference type="PANTHER" id="PTHR19143">
    <property type="entry name" value="FIBRINOGEN/TENASCIN/ANGIOPOEITIN"/>
    <property type="match status" value="1"/>
</dbReference>
<dbReference type="InterPro" id="IPR036056">
    <property type="entry name" value="Fibrinogen-like_C"/>
</dbReference>
<organism evidence="4 5">
    <name type="scientific">Holothuria leucospilota</name>
    <name type="common">Black long sea cucumber</name>
    <name type="synonym">Mertensiothuria leucospilota</name>
    <dbReference type="NCBI Taxonomy" id="206669"/>
    <lineage>
        <taxon>Eukaryota</taxon>
        <taxon>Metazoa</taxon>
        <taxon>Echinodermata</taxon>
        <taxon>Eleutherozoa</taxon>
        <taxon>Echinozoa</taxon>
        <taxon>Holothuroidea</taxon>
        <taxon>Aspidochirotacea</taxon>
        <taxon>Aspidochirotida</taxon>
        <taxon>Holothuriidae</taxon>
        <taxon>Holothuria</taxon>
    </lineage>
</organism>
<dbReference type="InterPro" id="IPR050373">
    <property type="entry name" value="Fibrinogen_C-term_domain"/>
</dbReference>
<reference evidence="4" key="1">
    <citation type="submission" date="2021-10" db="EMBL/GenBank/DDBJ databases">
        <title>Tropical sea cucumber genome reveals ecological adaptation and Cuvierian tubules defense mechanism.</title>
        <authorList>
            <person name="Chen T."/>
        </authorList>
    </citation>
    <scope>NUCLEOTIDE SEQUENCE</scope>
    <source>
        <strain evidence="4">Nanhai2018</strain>
        <tissue evidence="4">Muscle</tissue>
    </source>
</reference>
<evidence type="ECO:0000313" key="5">
    <source>
        <dbReference type="Proteomes" id="UP001152320"/>
    </source>
</evidence>
<keyword evidence="5" id="KW-1185">Reference proteome</keyword>
<proteinExistence type="predicted"/>
<dbReference type="PROSITE" id="PS51406">
    <property type="entry name" value="FIBRINOGEN_C_2"/>
    <property type="match status" value="1"/>
</dbReference>
<dbReference type="OrthoDB" id="5866198at2759"/>
<evidence type="ECO:0000256" key="2">
    <source>
        <dbReference type="SAM" id="MobiDB-lite"/>
    </source>
</evidence>
<dbReference type="Gene3D" id="3.90.215.10">
    <property type="entry name" value="Gamma Fibrinogen, chain A, domain 1"/>
    <property type="match status" value="1"/>
</dbReference>
<dbReference type="EMBL" id="JAIZAY010000009">
    <property type="protein sequence ID" value="KAJ8035678.1"/>
    <property type="molecule type" value="Genomic_DNA"/>
</dbReference>
<sequence>MSDHRGRAFSTPDRDNNGNNNHCGLFYSAGWWYKGCYTANLNGGAYGGDRFALFNRDTETHYRNLRYSQMKIRPI</sequence>
<protein>
    <submittedName>
        <fullName evidence="4">Tenascin-R</fullName>
    </submittedName>
</protein>
<dbReference type="PROSITE" id="PS00514">
    <property type="entry name" value="FIBRINOGEN_C_1"/>
    <property type="match status" value="1"/>
</dbReference>
<evidence type="ECO:0000313" key="4">
    <source>
        <dbReference type="EMBL" id="KAJ8035678.1"/>
    </source>
</evidence>
<evidence type="ECO:0000259" key="3">
    <source>
        <dbReference type="PROSITE" id="PS51406"/>
    </source>
</evidence>
<accession>A0A9Q1BZU2</accession>
<dbReference type="Proteomes" id="UP001152320">
    <property type="component" value="Chromosome 9"/>
</dbReference>
<feature type="compositionally biased region" description="Basic and acidic residues" evidence="2">
    <location>
        <begin position="1"/>
        <end position="16"/>
    </location>
</feature>
<keyword evidence="1" id="KW-1015">Disulfide bond</keyword>
<dbReference type="AlphaFoldDB" id="A0A9Q1BZU2"/>
<dbReference type="InterPro" id="IPR014716">
    <property type="entry name" value="Fibrinogen_a/b/g_C_1"/>
</dbReference>
<feature type="region of interest" description="Disordered" evidence="2">
    <location>
        <begin position="1"/>
        <end position="20"/>
    </location>
</feature>
<feature type="domain" description="Fibrinogen C-terminal" evidence="3">
    <location>
        <begin position="1"/>
        <end position="75"/>
    </location>
</feature>
<dbReference type="InterPro" id="IPR002181">
    <property type="entry name" value="Fibrinogen_a/b/g_C_dom"/>
</dbReference>
<dbReference type="Pfam" id="PF00147">
    <property type="entry name" value="Fibrinogen_C"/>
    <property type="match status" value="1"/>
</dbReference>
<name>A0A9Q1BZU2_HOLLE</name>
<gene>
    <name evidence="4" type="ORF">HOLleu_19425</name>
</gene>
<evidence type="ECO:0000256" key="1">
    <source>
        <dbReference type="ARBA" id="ARBA00023157"/>
    </source>
</evidence>
<dbReference type="InterPro" id="IPR020837">
    <property type="entry name" value="Fibrinogen_CS"/>
</dbReference>
<dbReference type="GO" id="GO:0005615">
    <property type="term" value="C:extracellular space"/>
    <property type="evidence" value="ECO:0007669"/>
    <property type="project" value="TreeGrafter"/>
</dbReference>
<comment type="caution">
    <text evidence="4">The sequence shown here is derived from an EMBL/GenBank/DDBJ whole genome shotgun (WGS) entry which is preliminary data.</text>
</comment>
<dbReference type="SUPFAM" id="SSF56496">
    <property type="entry name" value="Fibrinogen C-terminal domain-like"/>
    <property type="match status" value="1"/>
</dbReference>